<reference evidence="2" key="1">
    <citation type="journal article" date="2019" name="Int. J. Syst. Evol. Microbiol.">
        <title>The Global Catalogue of Microorganisms (GCM) 10K type strain sequencing project: providing services to taxonomists for standard genome sequencing and annotation.</title>
        <authorList>
            <consortium name="The Broad Institute Genomics Platform"/>
            <consortium name="The Broad Institute Genome Sequencing Center for Infectious Disease"/>
            <person name="Wu L."/>
            <person name="Ma J."/>
        </authorList>
    </citation>
    <scope>NUCLEOTIDE SEQUENCE [LARGE SCALE GENOMIC DNA]</scope>
    <source>
        <strain evidence="2">CCM 8905</strain>
    </source>
</reference>
<name>A0ABW1SRR9_9LACO</name>
<comment type="caution">
    <text evidence="1">The sequence shown here is derived from an EMBL/GenBank/DDBJ whole genome shotgun (WGS) entry which is preliminary data.</text>
</comment>
<proteinExistence type="predicted"/>
<gene>
    <name evidence="1" type="ORF">ACFP1G_06955</name>
</gene>
<dbReference type="Proteomes" id="UP001596254">
    <property type="component" value="Unassembled WGS sequence"/>
</dbReference>
<dbReference type="EMBL" id="JBHSSK010000021">
    <property type="protein sequence ID" value="MFC6207215.1"/>
    <property type="molecule type" value="Genomic_DNA"/>
</dbReference>
<evidence type="ECO:0008006" key="3">
    <source>
        <dbReference type="Google" id="ProtNLM"/>
    </source>
</evidence>
<accession>A0ABW1SRR9</accession>
<evidence type="ECO:0000313" key="1">
    <source>
        <dbReference type="EMBL" id="MFC6207215.1"/>
    </source>
</evidence>
<organism evidence="1 2">
    <name type="scientific">Levilactobacillus tongjiangensis</name>
    <dbReference type="NCBI Taxonomy" id="2486023"/>
    <lineage>
        <taxon>Bacteria</taxon>
        <taxon>Bacillati</taxon>
        <taxon>Bacillota</taxon>
        <taxon>Bacilli</taxon>
        <taxon>Lactobacillales</taxon>
        <taxon>Lactobacillaceae</taxon>
        <taxon>Levilactobacillus</taxon>
    </lineage>
</organism>
<evidence type="ECO:0000313" key="2">
    <source>
        <dbReference type="Proteomes" id="UP001596254"/>
    </source>
</evidence>
<sequence>MRLKMMKSSVNEHIIGEFETRKIGNSLVLTVPKKAGIGEREKYLLVKKVDGSLEYRPVEKNPWLAGEYADIDFEALNKDLSGFANDSSTGQENVEW</sequence>
<keyword evidence="2" id="KW-1185">Reference proteome</keyword>
<protein>
    <recommendedName>
        <fullName evidence="3">AbrB family transcriptional regulator</fullName>
    </recommendedName>
</protein>